<keyword evidence="1" id="KW-1133">Transmembrane helix</keyword>
<name>A0A8J7ULX4_9HYPH</name>
<keyword evidence="1" id="KW-0472">Membrane</keyword>
<sequence>MIDVVDALVREYGVLAVFAGSTLEGESVAILGGLFAHQGLLPIWTTAMAALAGTFFGDTACFIIGRRFADHRWIWKLRSKPGFKQALQLAEARPRVFVFFNRYAYGVRLLGGIACGLARIDWGLFLLYNALSSIVWATLFVGIGYFFGLGLETLLGQAIHSHQRLIIAVAIGIAVWVFAFWAIRRIRERNSRSRANLGV</sequence>
<feature type="transmembrane region" description="Helical" evidence="1">
    <location>
        <begin position="165"/>
        <end position="183"/>
    </location>
</feature>
<feature type="transmembrane region" description="Helical" evidence="1">
    <location>
        <begin position="12"/>
        <end position="35"/>
    </location>
</feature>
<feature type="domain" description="VTT" evidence="2">
    <location>
        <begin position="26"/>
        <end position="145"/>
    </location>
</feature>
<evidence type="ECO:0000259" key="2">
    <source>
        <dbReference type="Pfam" id="PF09335"/>
    </source>
</evidence>
<feature type="transmembrane region" description="Helical" evidence="1">
    <location>
        <begin position="41"/>
        <end position="64"/>
    </location>
</feature>
<dbReference type="AlphaFoldDB" id="A0A8J7ULX4"/>
<comment type="caution">
    <text evidence="3">The sequence shown here is derived from an EMBL/GenBank/DDBJ whole genome shotgun (WGS) entry which is preliminary data.</text>
</comment>
<feature type="transmembrane region" description="Helical" evidence="1">
    <location>
        <begin position="126"/>
        <end position="145"/>
    </location>
</feature>
<dbReference type="RefSeq" id="WP_209335777.1">
    <property type="nucleotide sequence ID" value="NZ_JAGIYY010000004.1"/>
</dbReference>
<evidence type="ECO:0000313" key="4">
    <source>
        <dbReference type="Proteomes" id="UP000666240"/>
    </source>
</evidence>
<dbReference type="PANTHER" id="PTHR42709">
    <property type="entry name" value="ALKALINE PHOSPHATASE LIKE PROTEIN"/>
    <property type="match status" value="1"/>
</dbReference>
<dbReference type="InterPro" id="IPR051311">
    <property type="entry name" value="DedA_domain"/>
</dbReference>
<dbReference type="GO" id="GO:0005886">
    <property type="term" value="C:plasma membrane"/>
    <property type="evidence" value="ECO:0007669"/>
    <property type="project" value="TreeGrafter"/>
</dbReference>
<dbReference type="InterPro" id="IPR032816">
    <property type="entry name" value="VTT_dom"/>
</dbReference>
<dbReference type="PANTHER" id="PTHR42709:SF2">
    <property type="entry name" value="INNER MEMBRANE PROTEIN YOHD"/>
    <property type="match status" value="1"/>
</dbReference>
<evidence type="ECO:0000256" key="1">
    <source>
        <dbReference type="SAM" id="Phobius"/>
    </source>
</evidence>
<accession>A0A8J7ULX4</accession>
<dbReference type="Pfam" id="PF09335">
    <property type="entry name" value="VTT_dom"/>
    <property type="match status" value="1"/>
</dbReference>
<dbReference type="Proteomes" id="UP000666240">
    <property type="component" value="Unassembled WGS sequence"/>
</dbReference>
<keyword evidence="4" id="KW-1185">Reference proteome</keyword>
<organism evidence="3 4">
    <name type="scientific">Tianweitania sediminis</name>
    <dbReference type="NCBI Taxonomy" id="1502156"/>
    <lineage>
        <taxon>Bacteria</taxon>
        <taxon>Pseudomonadati</taxon>
        <taxon>Pseudomonadota</taxon>
        <taxon>Alphaproteobacteria</taxon>
        <taxon>Hyphomicrobiales</taxon>
        <taxon>Phyllobacteriaceae</taxon>
        <taxon>Tianweitania</taxon>
    </lineage>
</organism>
<protein>
    <submittedName>
        <fullName evidence="3">DedA family protein</fullName>
    </submittedName>
</protein>
<dbReference type="EMBL" id="JAGIYY010000004">
    <property type="protein sequence ID" value="MBP0439747.1"/>
    <property type="molecule type" value="Genomic_DNA"/>
</dbReference>
<gene>
    <name evidence="3" type="ORF">J5Y06_13890</name>
</gene>
<evidence type="ECO:0000313" key="3">
    <source>
        <dbReference type="EMBL" id="MBP0439747.1"/>
    </source>
</evidence>
<proteinExistence type="predicted"/>
<keyword evidence="1" id="KW-0812">Transmembrane</keyword>
<reference evidence="3" key="1">
    <citation type="submission" date="2021-03" db="EMBL/GenBank/DDBJ databases">
        <title>Genome sequencing and assembly of Tianweitania sediminis.</title>
        <authorList>
            <person name="Chhetri G."/>
        </authorList>
    </citation>
    <scope>NUCLEOTIDE SEQUENCE</scope>
    <source>
        <strain evidence="3">Z8</strain>
    </source>
</reference>